<feature type="domain" description="GST N-terminal" evidence="1">
    <location>
        <begin position="17"/>
        <end position="87"/>
    </location>
</feature>
<dbReference type="OrthoDB" id="9988732at2759"/>
<dbReference type="Pfam" id="PF13417">
    <property type="entry name" value="GST_N_3"/>
    <property type="match status" value="1"/>
</dbReference>
<dbReference type="SUPFAM" id="SSF47616">
    <property type="entry name" value="GST C-terminal domain-like"/>
    <property type="match status" value="1"/>
</dbReference>
<dbReference type="AlphaFoldDB" id="E1ZNW3"/>
<sequence>MAATPSAESPALPTLVTIGVSHFCEKARWALQRYGLAYVEDTHPPGFHRPAAKRVGGRRATPCLGLPTGGCVDGSDAILRWVDEQRGAAGKPGLPLYPQEPAAAEEVTRLCRLFDKELGPAARVWAYSHLLYTRQIAEAMASPPAPWGERLAMRMGLWLVTRSLMARGLGINAENGAAAFEVVQRVFVEVDALLADGRPFLTGQQFTAADLTFAALAAPAVGQAYANALGLSEAMPAAMREQTERGVVLS</sequence>
<dbReference type="InterPro" id="IPR004045">
    <property type="entry name" value="Glutathione_S-Trfase_N"/>
</dbReference>
<dbReference type="Proteomes" id="UP000008141">
    <property type="component" value="Unassembled WGS sequence"/>
</dbReference>
<evidence type="ECO:0000259" key="1">
    <source>
        <dbReference type="Pfam" id="PF13417"/>
    </source>
</evidence>
<dbReference type="InterPro" id="IPR036249">
    <property type="entry name" value="Thioredoxin-like_sf"/>
</dbReference>
<dbReference type="OMA" id="ISHYCEK"/>
<reference evidence="2 3" key="1">
    <citation type="journal article" date="2010" name="Plant Cell">
        <title>The Chlorella variabilis NC64A genome reveals adaptation to photosymbiosis, coevolution with viruses, and cryptic sex.</title>
        <authorList>
            <person name="Blanc G."/>
            <person name="Duncan G."/>
            <person name="Agarkova I."/>
            <person name="Borodovsky M."/>
            <person name="Gurnon J."/>
            <person name="Kuo A."/>
            <person name="Lindquist E."/>
            <person name="Lucas S."/>
            <person name="Pangilinan J."/>
            <person name="Polle J."/>
            <person name="Salamov A."/>
            <person name="Terry A."/>
            <person name="Yamada T."/>
            <person name="Dunigan D.D."/>
            <person name="Grigoriev I.V."/>
            <person name="Claverie J.M."/>
            <person name="Van Etten J.L."/>
        </authorList>
    </citation>
    <scope>NUCLEOTIDE SEQUENCE [LARGE SCALE GENOMIC DNA]</scope>
    <source>
        <strain evidence="2 3">NC64A</strain>
    </source>
</reference>
<dbReference type="InParanoid" id="E1ZNW3"/>
<keyword evidence="3" id="KW-1185">Reference proteome</keyword>
<dbReference type="EMBL" id="GL433856">
    <property type="protein sequence ID" value="EFN52508.1"/>
    <property type="molecule type" value="Genomic_DNA"/>
</dbReference>
<name>E1ZNW3_CHLVA</name>
<dbReference type="InterPro" id="IPR036282">
    <property type="entry name" value="Glutathione-S-Trfase_C_sf"/>
</dbReference>
<dbReference type="GeneID" id="17351829"/>
<accession>E1ZNW3</accession>
<evidence type="ECO:0000313" key="3">
    <source>
        <dbReference type="Proteomes" id="UP000008141"/>
    </source>
</evidence>
<dbReference type="KEGG" id="cvr:CHLNCDRAFT_138898"/>
<protein>
    <recommendedName>
        <fullName evidence="1">GST N-terminal domain-containing protein</fullName>
    </recommendedName>
</protein>
<organism evidence="3">
    <name type="scientific">Chlorella variabilis</name>
    <name type="common">Green alga</name>
    <dbReference type="NCBI Taxonomy" id="554065"/>
    <lineage>
        <taxon>Eukaryota</taxon>
        <taxon>Viridiplantae</taxon>
        <taxon>Chlorophyta</taxon>
        <taxon>core chlorophytes</taxon>
        <taxon>Trebouxiophyceae</taxon>
        <taxon>Chlorellales</taxon>
        <taxon>Chlorellaceae</taxon>
        <taxon>Chlorella clade</taxon>
        <taxon>Chlorella</taxon>
    </lineage>
</organism>
<dbReference type="SUPFAM" id="SSF52833">
    <property type="entry name" value="Thioredoxin-like"/>
    <property type="match status" value="1"/>
</dbReference>
<evidence type="ECO:0000313" key="2">
    <source>
        <dbReference type="EMBL" id="EFN52508.1"/>
    </source>
</evidence>
<proteinExistence type="predicted"/>
<dbReference type="eggNOG" id="ENOG502S5BK">
    <property type="taxonomic scope" value="Eukaryota"/>
</dbReference>
<dbReference type="RefSeq" id="XP_005844610.1">
    <property type="nucleotide sequence ID" value="XM_005844548.1"/>
</dbReference>
<dbReference type="Gene3D" id="3.40.30.10">
    <property type="entry name" value="Glutaredoxin"/>
    <property type="match status" value="1"/>
</dbReference>
<gene>
    <name evidence="2" type="ORF">CHLNCDRAFT_138898</name>
</gene>